<organism evidence="1 2">
    <name type="scientific">Daphnia magna</name>
    <dbReference type="NCBI Taxonomy" id="35525"/>
    <lineage>
        <taxon>Eukaryota</taxon>
        <taxon>Metazoa</taxon>
        <taxon>Ecdysozoa</taxon>
        <taxon>Arthropoda</taxon>
        <taxon>Crustacea</taxon>
        <taxon>Branchiopoda</taxon>
        <taxon>Diplostraca</taxon>
        <taxon>Cladocera</taxon>
        <taxon>Anomopoda</taxon>
        <taxon>Daphniidae</taxon>
        <taxon>Daphnia</taxon>
    </lineage>
</organism>
<sequence length="94" mass="10934">MGAIFFHLVEMPQGEPEPFLVFLVWGFNFVKGLEDPNKSRHFVFHTDSRSLEVELKINDSCLRPQAPPASTRKNNNKLWQSSFYLLLHGEMEKI</sequence>
<gene>
    <name evidence="1" type="ORF">OUZ56_000520</name>
</gene>
<comment type="caution">
    <text evidence="1">The sequence shown here is derived from an EMBL/GenBank/DDBJ whole genome shotgun (WGS) entry which is preliminary data.</text>
</comment>
<dbReference type="Proteomes" id="UP001234178">
    <property type="component" value="Unassembled WGS sequence"/>
</dbReference>
<evidence type="ECO:0000313" key="1">
    <source>
        <dbReference type="EMBL" id="KAK4018469.1"/>
    </source>
</evidence>
<name>A0ABQ9ZZX7_9CRUS</name>
<proteinExistence type="predicted"/>
<keyword evidence="2" id="KW-1185">Reference proteome</keyword>
<protein>
    <submittedName>
        <fullName evidence="1">Uncharacterized protein</fullName>
    </submittedName>
</protein>
<reference evidence="1 2" key="1">
    <citation type="journal article" date="2023" name="Nucleic Acids Res.">
        <title>The hologenome of Daphnia magna reveals possible DNA methylation and microbiome-mediated evolution of the host genome.</title>
        <authorList>
            <person name="Chaturvedi A."/>
            <person name="Li X."/>
            <person name="Dhandapani V."/>
            <person name="Marshall H."/>
            <person name="Kissane S."/>
            <person name="Cuenca-Cambronero M."/>
            <person name="Asole G."/>
            <person name="Calvet F."/>
            <person name="Ruiz-Romero M."/>
            <person name="Marangio P."/>
            <person name="Guigo R."/>
            <person name="Rago D."/>
            <person name="Mirbahai L."/>
            <person name="Eastwood N."/>
            <person name="Colbourne J.K."/>
            <person name="Zhou J."/>
            <person name="Mallon E."/>
            <person name="Orsini L."/>
        </authorList>
    </citation>
    <scope>NUCLEOTIDE SEQUENCE [LARGE SCALE GENOMIC DNA]</scope>
    <source>
        <strain evidence="1">LRV0_1</strain>
    </source>
</reference>
<dbReference type="EMBL" id="JAOYFB010000036">
    <property type="protein sequence ID" value="KAK4018469.1"/>
    <property type="molecule type" value="Genomic_DNA"/>
</dbReference>
<accession>A0ABQ9ZZX7</accession>
<evidence type="ECO:0000313" key="2">
    <source>
        <dbReference type="Proteomes" id="UP001234178"/>
    </source>
</evidence>